<name>A0A835R8V3_VANPL</name>
<keyword evidence="2" id="KW-1185">Reference proteome</keyword>
<evidence type="ECO:0000313" key="2">
    <source>
        <dbReference type="Proteomes" id="UP000636800"/>
    </source>
</evidence>
<reference evidence="1 2" key="1">
    <citation type="journal article" date="2020" name="Nat. Food">
        <title>A phased Vanilla planifolia genome enables genetic improvement of flavour and production.</title>
        <authorList>
            <person name="Hasing T."/>
            <person name="Tang H."/>
            <person name="Brym M."/>
            <person name="Khazi F."/>
            <person name="Huang T."/>
            <person name="Chambers A.H."/>
        </authorList>
    </citation>
    <scope>NUCLEOTIDE SEQUENCE [LARGE SCALE GENOMIC DNA]</scope>
    <source>
        <tissue evidence="1">Leaf</tissue>
    </source>
</reference>
<sequence length="110" mass="12680">MEGISEEIEIHFRKLRAEQSKTEQEKRKTGHAAGKIGPYAVAEVFHGHRRRCNDISIFSNSLAINNPLVKPMDKRKNLKEKLLWKQGVDGISMELEKIKFIRECHVPSNI</sequence>
<organism evidence="1 2">
    <name type="scientific">Vanilla planifolia</name>
    <name type="common">Vanilla</name>
    <dbReference type="NCBI Taxonomy" id="51239"/>
    <lineage>
        <taxon>Eukaryota</taxon>
        <taxon>Viridiplantae</taxon>
        <taxon>Streptophyta</taxon>
        <taxon>Embryophyta</taxon>
        <taxon>Tracheophyta</taxon>
        <taxon>Spermatophyta</taxon>
        <taxon>Magnoliopsida</taxon>
        <taxon>Liliopsida</taxon>
        <taxon>Asparagales</taxon>
        <taxon>Orchidaceae</taxon>
        <taxon>Vanilloideae</taxon>
        <taxon>Vanilleae</taxon>
        <taxon>Vanilla</taxon>
    </lineage>
</organism>
<gene>
    <name evidence="1" type="ORF">HPP92_008443</name>
</gene>
<dbReference type="OrthoDB" id="76293at2759"/>
<evidence type="ECO:0000313" key="1">
    <source>
        <dbReference type="EMBL" id="KAG0484364.1"/>
    </source>
</evidence>
<accession>A0A835R8V3</accession>
<protein>
    <submittedName>
        <fullName evidence="1">Uncharacterized protein</fullName>
    </submittedName>
</protein>
<comment type="caution">
    <text evidence="1">The sequence shown here is derived from an EMBL/GenBank/DDBJ whole genome shotgun (WGS) entry which is preliminary data.</text>
</comment>
<dbReference type="AlphaFoldDB" id="A0A835R8V3"/>
<dbReference type="Proteomes" id="UP000636800">
    <property type="component" value="Unassembled WGS sequence"/>
</dbReference>
<dbReference type="EMBL" id="JADCNL010000004">
    <property type="protein sequence ID" value="KAG0484364.1"/>
    <property type="molecule type" value="Genomic_DNA"/>
</dbReference>
<proteinExistence type="predicted"/>